<name>A0A8H4IPI7_9PEZI</name>
<evidence type="ECO:0000256" key="6">
    <source>
        <dbReference type="SAM" id="MobiDB-lite"/>
    </source>
</evidence>
<feature type="domain" description="Rhodopsin" evidence="8">
    <location>
        <begin position="39"/>
        <end position="287"/>
    </location>
</feature>
<dbReference type="EMBL" id="WWBZ02000051">
    <property type="protein sequence ID" value="KAF4304024.1"/>
    <property type="molecule type" value="Genomic_DNA"/>
</dbReference>
<comment type="similarity">
    <text evidence="5">Belongs to the SAT4 family.</text>
</comment>
<organism evidence="9 10">
    <name type="scientific">Botryosphaeria dothidea</name>
    <dbReference type="NCBI Taxonomy" id="55169"/>
    <lineage>
        <taxon>Eukaryota</taxon>
        <taxon>Fungi</taxon>
        <taxon>Dikarya</taxon>
        <taxon>Ascomycota</taxon>
        <taxon>Pezizomycotina</taxon>
        <taxon>Dothideomycetes</taxon>
        <taxon>Dothideomycetes incertae sedis</taxon>
        <taxon>Botryosphaeriales</taxon>
        <taxon>Botryosphaeriaceae</taxon>
        <taxon>Botryosphaeria</taxon>
    </lineage>
</organism>
<feature type="transmembrane region" description="Helical" evidence="7">
    <location>
        <begin position="181"/>
        <end position="203"/>
    </location>
</feature>
<dbReference type="Pfam" id="PF20684">
    <property type="entry name" value="Fung_rhodopsin"/>
    <property type="match status" value="1"/>
</dbReference>
<evidence type="ECO:0000256" key="7">
    <source>
        <dbReference type="SAM" id="Phobius"/>
    </source>
</evidence>
<dbReference type="OrthoDB" id="5022096at2759"/>
<evidence type="ECO:0000256" key="5">
    <source>
        <dbReference type="ARBA" id="ARBA00038359"/>
    </source>
</evidence>
<evidence type="ECO:0000313" key="10">
    <source>
        <dbReference type="Proteomes" id="UP000572817"/>
    </source>
</evidence>
<evidence type="ECO:0000256" key="2">
    <source>
        <dbReference type="ARBA" id="ARBA00022692"/>
    </source>
</evidence>
<keyword evidence="2 7" id="KW-0812">Transmembrane</keyword>
<evidence type="ECO:0000313" key="9">
    <source>
        <dbReference type="EMBL" id="KAF4304024.1"/>
    </source>
</evidence>
<protein>
    <submittedName>
        <fullName evidence="9">Integral membrane family protein</fullName>
    </submittedName>
</protein>
<evidence type="ECO:0000256" key="4">
    <source>
        <dbReference type="ARBA" id="ARBA00023136"/>
    </source>
</evidence>
<dbReference type="Proteomes" id="UP000572817">
    <property type="component" value="Unassembled WGS sequence"/>
</dbReference>
<evidence type="ECO:0000256" key="1">
    <source>
        <dbReference type="ARBA" id="ARBA00004141"/>
    </source>
</evidence>
<comment type="subcellular location">
    <subcellularLocation>
        <location evidence="1">Membrane</location>
        <topology evidence="1">Multi-pass membrane protein</topology>
    </subcellularLocation>
</comment>
<proteinExistence type="inferred from homology"/>
<comment type="caution">
    <text evidence="9">The sequence shown here is derived from an EMBL/GenBank/DDBJ whole genome shotgun (WGS) entry which is preliminary data.</text>
</comment>
<dbReference type="InterPro" id="IPR052337">
    <property type="entry name" value="SAT4-like"/>
</dbReference>
<feature type="transmembrane region" description="Helical" evidence="7">
    <location>
        <begin position="54"/>
        <end position="75"/>
    </location>
</feature>
<feature type="transmembrane region" description="Helical" evidence="7">
    <location>
        <begin position="20"/>
        <end position="42"/>
    </location>
</feature>
<feature type="transmembrane region" description="Helical" evidence="7">
    <location>
        <begin position="224"/>
        <end position="244"/>
    </location>
</feature>
<keyword evidence="10" id="KW-1185">Reference proteome</keyword>
<feature type="transmembrane region" description="Helical" evidence="7">
    <location>
        <begin position="95"/>
        <end position="112"/>
    </location>
</feature>
<evidence type="ECO:0000256" key="3">
    <source>
        <dbReference type="ARBA" id="ARBA00022989"/>
    </source>
</evidence>
<accession>A0A8H4IPI7</accession>
<gene>
    <name evidence="9" type="ORF">GTA08_BOTSDO07891</name>
</gene>
<dbReference type="PANTHER" id="PTHR33048:SF167">
    <property type="entry name" value="INTEGRAL MEMBRANE PROTEIN"/>
    <property type="match status" value="1"/>
</dbReference>
<dbReference type="AlphaFoldDB" id="A0A8H4IPI7"/>
<feature type="transmembrane region" description="Helical" evidence="7">
    <location>
        <begin position="132"/>
        <end position="153"/>
    </location>
</feature>
<sequence>MASPGPKAPLPPNENAGPSILGVTIGMTLLGSIISLVPRLYVRIRMIQNTGWDDYMMCIAAILSIAGMIIVILQVEHGGGRHRQYIEPNTFSEGLYLNFLTQPIYLFIAMFVKESVGFFLLRITGRGKYRFLIIAIMVLLAVYTIACFFTLVLQCTNLRVLWNSTVQSVCWDPETLRALSYTNSVVSIVTDFAFAVLIPSPILTNTRIPLIWNLQMNKRKKSSLALIFGMGVFASSAGIIRAVYINDYGKQGDFLWDSRNITIWYAIETQIGIIAGNLPCSKPLFSRFIGSTYGSWSKSRGYTGQPGTSQYASGRSRKESQQLGSHSGKSEEIDLVHFGGKGMDADTIAIVRGGASVGGESSSRVSDESVTQLDREIGGGGSISQSRILRTTKVRVDYDVREMV</sequence>
<feature type="compositionally biased region" description="Polar residues" evidence="6">
    <location>
        <begin position="300"/>
        <end position="313"/>
    </location>
</feature>
<keyword evidence="3 7" id="KW-1133">Transmembrane helix</keyword>
<feature type="region of interest" description="Disordered" evidence="6">
    <location>
        <begin position="300"/>
        <end position="329"/>
    </location>
</feature>
<reference evidence="9" key="1">
    <citation type="submission" date="2020-04" db="EMBL/GenBank/DDBJ databases">
        <title>Genome Assembly and Annotation of Botryosphaeria dothidea sdau 11-99, a Latent Pathogen of Apple Fruit Ring Rot in China.</title>
        <authorList>
            <person name="Yu C."/>
            <person name="Diao Y."/>
            <person name="Lu Q."/>
            <person name="Zhao J."/>
            <person name="Cui S."/>
            <person name="Peng C."/>
            <person name="He B."/>
            <person name="Liu H."/>
        </authorList>
    </citation>
    <scope>NUCLEOTIDE SEQUENCE [LARGE SCALE GENOMIC DNA]</scope>
    <source>
        <strain evidence="9">Sdau11-99</strain>
    </source>
</reference>
<dbReference type="GO" id="GO:0016020">
    <property type="term" value="C:membrane"/>
    <property type="evidence" value="ECO:0007669"/>
    <property type="project" value="UniProtKB-SubCell"/>
</dbReference>
<dbReference type="InterPro" id="IPR049326">
    <property type="entry name" value="Rhodopsin_dom_fungi"/>
</dbReference>
<dbReference type="PANTHER" id="PTHR33048">
    <property type="entry name" value="PTH11-LIKE INTEGRAL MEMBRANE PROTEIN (AFU_ORTHOLOGUE AFUA_5G11245)"/>
    <property type="match status" value="1"/>
</dbReference>
<keyword evidence="4 7" id="KW-0472">Membrane</keyword>
<evidence type="ECO:0000259" key="8">
    <source>
        <dbReference type="Pfam" id="PF20684"/>
    </source>
</evidence>